<dbReference type="EMBL" id="MT141218">
    <property type="protein sequence ID" value="QJA56433.1"/>
    <property type="molecule type" value="Genomic_DNA"/>
</dbReference>
<sequence length="154" mass="17206">MKKERVMDENRAQPASTTVSGVDFGDYEWRRFLPLAFGGHCYYVRQDVTGEKSEHGHHLGGIVLPDTVVDRSRFVTVLGIGPRVGLKASRAHRHEFQWSSGSAVVSGVKIGDRLLLGFEKGETGLLTNKIHRSPLNWDCELFIEETLPDAVVME</sequence>
<accession>A0A6M3IGD2</accession>
<organism evidence="1">
    <name type="scientific">viral metagenome</name>
    <dbReference type="NCBI Taxonomy" id="1070528"/>
    <lineage>
        <taxon>unclassified sequences</taxon>
        <taxon>metagenomes</taxon>
        <taxon>organismal metagenomes</taxon>
    </lineage>
</organism>
<gene>
    <name evidence="1" type="ORF">MM415B01850_0010</name>
</gene>
<evidence type="ECO:0000313" key="1">
    <source>
        <dbReference type="EMBL" id="QJA56433.1"/>
    </source>
</evidence>
<dbReference type="AlphaFoldDB" id="A0A6M3IGD2"/>
<reference evidence="1" key="1">
    <citation type="submission" date="2020-03" db="EMBL/GenBank/DDBJ databases">
        <title>The deep terrestrial virosphere.</title>
        <authorList>
            <person name="Holmfeldt K."/>
            <person name="Nilsson E."/>
            <person name="Simone D."/>
            <person name="Lopez-Fernandez M."/>
            <person name="Wu X."/>
            <person name="de Brujin I."/>
            <person name="Lundin D."/>
            <person name="Andersson A."/>
            <person name="Bertilsson S."/>
            <person name="Dopson M."/>
        </authorList>
    </citation>
    <scope>NUCLEOTIDE SEQUENCE</scope>
    <source>
        <strain evidence="1">MM415B01850</strain>
    </source>
</reference>
<name>A0A6M3IGD2_9ZZZZ</name>
<protein>
    <submittedName>
        <fullName evidence="1">Uncharacterized protein</fullName>
    </submittedName>
</protein>
<proteinExistence type="predicted"/>